<protein>
    <submittedName>
        <fullName evidence="1">Uncharacterized protein</fullName>
    </submittedName>
</protein>
<name>A0A7D5YBE4_9ACTN</name>
<gene>
    <name evidence="1" type="ORF">HZU44_21820</name>
</gene>
<evidence type="ECO:0000313" key="1">
    <source>
        <dbReference type="EMBL" id="QLJ97437.1"/>
    </source>
</evidence>
<dbReference type="EMBL" id="CP058905">
    <property type="protein sequence ID" value="QLJ97437.1"/>
    <property type="molecule type" value="Genomic_DNA"/>
</dbReference>
<organism evidence="1">
    <name type="scientific">Micromonospora carbonacea</name>
    <dbReference type="NCBI Taxonomy" id="47853"/>
    <lineage>
        <taxon>Bacteria</taxon>
        <taxon>Bacillati</taxon>
        <taxon>Actinomycetota</taxon>
        <taxon>Actinomycetes</taxon>
        <taxon>Micromonosporales</taxon>
        <taxon>Micromonosporaceae</taxon>
        <taxon>Micromonospora</taxon>
    </lineage>
</organism>
<sequence length="214" mass="22641">MSVVATSAGVRDPHVVVPFADGTPEVARLSFDSGLAQLGLRVDEQLTGLMAADFAHPLPLVWAAGHNVHVEYPVGSGLLRHMGPNTVRLSPAVPWAFDVHGGAEHLDADLTGLDVRSVAFHCGATHLRLSLGHPTVSTTLRLTSVRDLRVDRPADVPVRLEIGKGATKVMLDDRWFGAAGGGLIEQSSRPHTGDRWYQVIVSGSADTVTIGAVA</sequence>
<proteinExistence type="predicted"/>
<accession>A0A7D5YBE4</accession>
<reference evidence="1" key="1">
    <citation type="submission" date="2020-08" db="EMBL/GenBank/DDBJ databases">
        <title>A bifunctional nitrone conjugated secondary metabolite targeting the ribosome.</title>
        <authorList>
            <person name="Limbrick E.M."/>
            <person name="Graf M."/>
            <person name="Derewacz D.K."/>
            <person name="Nguyen F."/>
            <person name="Spraggins J.M."/>
            <person name="Wieland M."/>
            <person name="Ynigez-Gutierrez A.E."/>
            <person name="Reisman B.J."/>
            <person name="Zinshteyn B."/>
            <person name="McCulloch K."/>
            <person name="Iverson T.M."/>
            <person name="Green R."/>
            <person name="Wilson D.N."/>
            <person name="Bachmann B.O."/>
        </authorList>
    </citation>
    <scope>NUCLEOTIDE SEQUENCE</scope>
    <source>
        <strain evidence="1">Africana</strain>
    </source>
</reference>
<dbReference type="AlphaFoldDB" id="A0A7D5YBE4"/>